<keyword evidence="9" id="KW-1185">Reference proteome</keyword>
<dbReference type="PRINTS" id="PR01217">
    <property type="entry name" value="PRICHEXTENSN"/>
</dbReference>
<feature type="compositionally biased region" description="Basic and acidic residues" evidence="5">
    <location>
        <begin position="174"/>
        <end position="188"/>
    </location>
</feature>
<feature type="region of interest" description="Disordered" evidence="5">
    <location>
        <begin position="72"/>
        <end position="231"/>
    </location>
</feature>
<evidence type="ECO:0000256" key="3">
    <source>
        <dbReference type="ARBA" id="ARBA00022989"/>
    </source>
</evidence>
<dbReference type="NCBIfam" id="TIGR01352">
    <property type="entry name" value="tonB_Cterm"/>
    <property type="match status" value="1"/>
</dbReference>
<dbReference type="HOGENOM" id="CLU_777964_0_0_5"/>
<dbReference type="GO" id="GO:0016020">
    <property type="term" value="C:membrane"/>
    <property type="evidence" value="ECO:0007669"/>
    <property type="project" value="UniProtKB-SubCell"/>
</dbReference>
<dbReference type="STRING" id="582899.Hden_2206"/>
<dbReference type="PROSITE" id="PS52015">
    <property type="entry name" value="TONB_CTD"/>
    <property type="match status" value="1"/>
</dbReference>
<dbReference type="eggNOG" id="COG0810">
    <property type="taxonomic scope" value="Bacteria"/>
</dbReference>
<accession>D8JR19</accession>
<feature type="compositionally biased region" description="Polar residues" evidence="5">
    <location>
        <begin position="162"/>
        <end position="171"/>
    </location>
</feature>
<evidence type="ECO:0000256" key="1">
    <source>
        <dbReference type="ARBA" id="ARBA00004167"/>
    </source>
</evidence>
<dbReference type="AlphaFoldDB" id="D8JR19"/>
<feature type="transmembrane region" description="Helical" evidence="6">
    <location>
        <begin position="25"/>
        <end position="44"/>
    </location>
</feature>
<dbReference type="KEGG" id="hdn:Hden_2206"/>
<feature type="compositionally biased region" description="Basic and acidic residues" evidence="5">
    <location>
        <begin position="116"/>
        <end position="127"/>
    </location>
</feature>
<dbReference type="RefSeq" id="WP_013216163.1">
    <property type="nucleotide sequence ID" value="NC_014313.1"/>
</dbReference>
<feature type="compositionally biased region" description="Polar residues" evidence="5">
    <location>
        <begin position="208"/>
        <end position="217"/>
    </location>
</feature>
<evidence type="ECO:0000313" key="8">
    <source>
        <dbReference type="EMBL" id="ADJ24004.1"/>
    </source>
</evidence>
<keyword evidence="2 6" id="KW-0812">Transmembrane</keyword>
<protein>
    <submittedName>
        <fullName evidence="8">TonB family protein</fullName>
    </submittedName>
</protein>
<name>D8JR19_HYPDA</name>
<evidence type="ECO:0000259" key="7">
    <source>
        <dbReference type="PROSITE" id="PS52015"/>
    </source>
</evidence>
<dbReference type="EMBL" id="CP002083">
    <property type="protein sequence ID" value="ADJ24004.1"/>
    <property type="molecule type" value="Genomic_DNA"/>
</dbReference>
<evidence type="ECO:0000256" key="6">
    <source>
        <dbReference type="SAM" id="Phobius"/>
    </source>
</evidence>
<evidence type="ECO:0000256" key="4">
    <source>
        <dbReference type="ARBA" id="ARBA00023136"/>
    </source>
</evidence>
<gene>
    <name evidence="8" type="ordered locus">Hden_2206</name>
</gene>
<organism evidence="8 9">
    <name type="scientific">Hyphomicrobium denitrificans (strain ATCC 51888 / DSM 1869 / NCIMB 11706 / TK 0415)</name>
    <dbReference type="NCBI Taxonomy" id="582899"/>
    <lineage>
        <taxon>Bacteria</taxon>
        <taxon>Pseudomonadati</taxon>
        <taxon>Pseudomonadota</taxon>
        <taxon>Alphaproteobacteria</taxon>
        <taxon>Hyphomicrobiales</taxon>
        <taxon>Hyphomicrobiaceae</taxon>
        <taxon>Hyphomicrobium</taxon>
    </lineage>
</organism>
<evidence type="ECO:0000256" key="2">
    <source>
        <dbReference type="ARBA" id="ARBA00022692"/>
    </source>
</evidence>
<dbReference type="InterPro" id="IPR037682">
    <property type="entry name" value="TonB_C"/>
</dbReference>
<comment type="subcellular location">
    <subcellularLocation>
        <location evidence="1">Membrane</location>
        <topology evidence="1">Single-pass membrane protein</topology>
    </subcellularLocation>
</comment>
<sequence>MDQTADLTTAGFARWGESNKRERNFWIALACAAVLHASLFIGAVNSKTKRLGAENGADNAISVSLVTEADLESRATVAEEPQPPPGPPPQPAQQPQPQQPPPQPEAKQEPQPPEPEPPKPEQQETKAEPAPQPEDVKPAEKPELKESKQEDPDPIDDASDLLSLQNENPANVKSAEKPKPKPKAETETPKAAPKPAPKKPQKKVASLDLSTPKNLMQPSFGGGRSAGLQRPPGITRSGLNDAFARGVIRALQQTMPQLVDINGRVTIRILLSETGNVVEVRLLSGAKNSTLNQDVVFAAQQTSYPIPPTGSNLADRTFMVTYIYD</sequence>
<reference evidence="9" key="1">
    <citation type="journal article" date="2011" name="J. Bacteriol.">
        <title>Genome sequences of eight morphologically diverse alphaproteobacteria.</title>
        <authorList>
            <consortium name="US DOE Joint Genome Institute"/>
            <person name="Brown P.J."/>
            <person name="Kysela D.T."/>
            <person name="Buechlein A."/>
            <person name="Hemmerich C."/>
            <person name="Brun Y.V."/>
        </authorList>
    </citation>
    <scope>NUCLEOTIDE SEQUENCE [LARGE SCALE GENOMIC DNA]</scope>
    <source>
        <strain evidence="9">ATCC 51888 / DSM 1869 / NCIB 11706 / TK 0415</strain>
    </source>
</reference>
<dbReference type="InterPro" id="IPR006260">
    <property type="entry name" value="TonB/TolA_C"/>
</dbReference>
<dbReference type="GO" id="GO:0055085">
    <property type="term" value="P:transmembrane transport"/>
    <property type="evidence" value="ECO:0007669"/>
    <property type="project" value="InterPro"/>
</dbReference>
<feature type="compositionally biased region" description="Pro residues" evidence="5">
    <location>
        <begin position="81"/>
        <end position="115"/>
    </location>
</feature>
<keyword evidence="3 6" id="KW-1133">Transmembrane helix</keyword>
<keyword evidence="4 6" id="KW-0472">Membrane</keyword>
<feature type="compositionally biased region" description="Basic and acidic residues" evidence="5">
    <location>
        <begin position="134"/>
        <end position="151"/>
    </location>
</feature>
<dbReference type="OrthoDB" id="7957043at2"/>
<proteinExistence type="predicted"/>
<evidence type="ECO:0000256" key="5">
    <source>
        <dbReference type="SAM" id="MobiDB-lite"/>
    </source>
</evidence>
<evidence type="ECO:0000313" key="9">
    <source>
        <dbReference type="Proteomes" id="UP000002033"/>
    </source>
</evidence>
<dbReference type="Proteomes" id="UP000002033">
    <property type="component" value="Chromosome"/>
</dbReference>
<feature type="domain" description="TonB C-terminal" evidence="7">
    <location>
        <begin position="237"/>
        <end position="325"/>
    </location>
</feature>